<dbReference type="EMBL" id="UYRT01088736">
    <property type="protein sequence ID" value="VDN34077.1"/>
    <property type="molecule type" value="Genomic_DNA"/>
</dbReference>
<protein>
    <submittedName>
        <fullName evidence="5">Pre-mRNA-splicing factor SYF2</fullName>
    </submittedName>
</protein>
<dbReference type="PANTHER" id="PTHR13992:SF39">
    <property type="entry name" value="SMRTER, ISOFORM G"/>
    <property type="match status" value="1"/>
</dbReference>
<evidence type="ECO:0000313" key="4">
    <source>
        <dbReference type="Proteomes" id="UP000271098"/>
    </source>
</evidence>
<dbReference type="Proteomes" id="UP000271098">
    <property type="component" value="Unassembled WGS sequence"/>
</dbReference>
<reference evidence="5" key="1">
    <citation type="submission" date="2016-06" db="UniProtKB">
        <authorList>
            <consortium name="WormBaseParasite"/>
        </authorList>
    </citation>
    <scope>IDENTIFICATION</scope>
</reference>
<dbReference type="WBParaSite" id="GPUH_0001958401-mRNA-1">
    <property type="protein sequence ID" value="GPUH_0001958401-mRNA-1"/>
    <property type="gene ID" value="GPUH_0001958401"/>
</dbReference>
<reference evidence="3 4" key="2">
    <citation type="submission" date="2018-11" db="EMBL/GenBank/DDBJ databases">
        <authorList>
            <consortium name="Pathogen Informatics"/>
        </authorList>
    </citation>
    <scope>NUCLEOTIDE SEQUENCE [LARGE SCALE GENOMIC DNA]</scope>
</reference>
<dbReference type="OrthoDB" id="10258692at2759"/>
<feature type="region of interest" description="Disordered" evidence="2">
    <location>
        <begin position="68"/>
        <end position="98"/>
    </location>
</feature>
<comment type="similarity">
    <text evidence="1">Belongs to the N-CoR nuclear receptor corepressors family.</text>
</comment>
<dbReference type="GO" id="GO:0006357">
    <property type="term" value="P:regulation of transcription by RNA polymerase II"/>
    <property type="evidence" value="ECO:0007669"/>
    <property type="project" value="TreeGrafter"/>
</dbReference>
<feature type="compositionally biased region" description="Basic and acidic residues" evidence="2">
    <location>
        <begin position="68"/>
        <end position="90"/>
    </location>
</feature>
<evidence type="ECO:0000313" key="5">
    <source>
        <dbReference type="WBParaSite" id="GPUH_0001958401-mRNA-1"/>
    </source>
</evidence>
<organism evidence="5">
    <name type="scientific">Gongylonema pulchrum</name>
    <dbReference type="NCBI Taxonomy" id="637853"/>
    <lineage>
        <taxon>Eukaryota</taxon>
        <taxon>Metazoa</taxon>
        <taxon>Ecdysozoa</taxon>
        <taxon>Nematoda</taxon>
        <taxon>Chromadorea</taxon>
        <taxon>Rhabditida</taxon>
        <taxon>Spirurina</taxon>
        <taxon>Spiruromorpha</taxon>
        <taxon>Spiruroidea</taxon>
        <taxon>Gongylonematidae</taxon>
        <taxon>Gongylonema</taxon>
    </lineage>
</organism>
<evidence type="ECO:0000256" key="2">
    <source>
        <dbReference type="SAM" id="MobiDB-lite"/>
    </source>
</evidence>
<dbReference type="GO" id="GO:0000785">
    <property type="term" value="C:chromatin"/>
    <property type="evidence" value="ECO:0007669"/>
    <property type="project" value="TreeGrafter"/>
</dbReference>
<proteinExistence type="inferred from homology"/>
<name>A0A183EF18_9BILA</name>
<dbReference type="PANTHER" id="PTHR13992">
    <property type="entry name" value="NUCLEAR RECEPTOR CO-REPRESSOR RELATED NCOR"/>
    <property type="match status" value="1"/>
</dbReference>
<sequence length="246" mass="28780">MSMNVFFLESMSGGSVFGRLEAMGSEFGVAAADDDEITRKRNAIIDRIAAIDKEKKYVDNQIAILQRQKEKHEKELERSSDNGDNDKENNDDTGEDMASMSLVERIYAENRKKAALAEADMPAKHAPSNAIVPQYRNPWDFPLVQQTMERYKMVKPYLVKLLTERRKSDLLAQKYQTEKYNMLYAEWLKKDEKYCKSQKKLLRDEKHREIFEKTFPDLKKAREERERIERVGLTAAEQLEQVNFIK</sequence>
<evidence type="ECO:0000256" key="1">
    <source>
        <dbReference type="ARBA" id="ARBA00010097"/>
    </source>
</evidence>
<accession>A0A183EF18</accession>
<dbReference type="InterPro" id="IPR051571">
    <property type="entry name" value="N-CoR_corepressor"/>
</dbReference>
<dbReference type="AlphaFoldDB" id="A0A183EF18"/>
<gene>
    <name evidence="3" type="ORF">GPUH_LOCUS19559</name>
</gene>
<keyword evidence="4" id="KW-1185">Reference proteome</keyword>
<evidence type="ECO:0000313" key="3">
    <source>
        <dbReference type="EMBL" id="VDN34077.1"/>
    </source>
</evidence>